<sequence length="151" mass="17222">MWTLYFIIKGGNIMKRGFRILIAIMILFSLTACKGKADGDITIDKSDSKKFSDEEIDSAIKVVKDNFSFPGSKLKSLCYDEDKSEDAIKDFMEYGKGKGSDIDPNNIIVLFSDFDISGENPVLSKGEYKNYSWILVRKNKDKEWKIEDQGY</sequence>
<dbReference type="Pfam" id="PF16111">
    <property type="entry name" value="DUF4829"/>
    <property type="match status" value="1"/>
</dbReference>
<dbReference type="EMBL" id="JRMW01000025">
    <property type="protein sequence ID" value="KGF04743.1"/>
    <property type="molecule type" value="Genomic_DNA"/>
</dbReference>
<accession>A0A095X4J1</accession>
<dbReference type="InterPro" id="IPR032256">
    <property type="entry name" value="DUF4829"/>
</dbReference>
<organism evidence="2 3">
    <name type="scientific">Anaerococcus lactolyticus S7-1-13</name>
    <dbReference type="NCBI Taxonomy" id="1284686"/>
    <lineage>
        <taxon>Bacteria</taxon>
        <taxon>Bacillati</taxon>
        <taxon>Bacillota</taxon>
        <taxon>Tissierellia</taxon>
        <taxon>Tissierellales</taxon>
        <taxon>Peptoniphilaceae</taxon>
        <taxon>Anaerococcus</taxon>
    </lineage>
</organism>
<reference evidence="2 3" key="1">
    <citation type="submission" date="2014-07" db="EMBL/GenBank/DDBJ databases">
        <authorList>
            <person name="McCorrison J."/>
            <person name="Sanka R."/>
            <person name="Torralba M."/>
            <person name="Gillis M."/>
            <person name="Haft D.H."/>
            <person name="Methe B."/>
            <person name="Sutton G."/>
            <person name="Nelson K.E."/>
        </authorList>
    </citation>
    <scope>NUCLEOTIDE SEQUENCE [LARGE SCALE GENOMIC DNA]</scope>
    <source>
        <strain evidence="2 3">S7-1-13</strain>
    </source>
</reference>
<comment type="caution">
    <text evidence="2">The sequence shown here is derived from an EMBL/GenBank/DDBJ whole genome shotgun (WGS) entry which is preliminary data.</text>
</comment>
<feature type="domain" description="DUF4829" evidence="1">
    <location>
        <begin position="75"/>
        <end position="150"/>
    </location>
</feature>
<name>A0A095X4J1_9FIRM</name>
<evidence type="ECO:0000259" key="1">
    <source>
        <dbReference type="Pfam" id="PF16111"/>
    </source>
</evidence>
<dbReference type="Proteomes" id="UP000029579">
    <property type="component" value="Unassembled WGS sequence"/>
</dbReference>
<gene>
    <name evidence="2" type="ORF">HMPREF1630_02765</name>
</gene>
<evidence type="ECO:0000313" key="3">
    <source>
        <dbReference type="Proteomes" id="UP000029579"/>
    </source>
</evidence>
<dbReference type="OrthoDB" id="9801008at2"/>
<evidence type="ECO:0000313" key="2">
    <source>
        <dbReference type="EMBL" id="KGF04743.1"/>
    </source>
</evidence>
<proteinExistence type="predicted"/>
<dbReference type="eggNOG" id="ENOG5032UWH">
    <property type="taxonomic scope" value="Bacteria"/>
</dbReference>
<protein>
    <recommendedName>
        <fullName evidence="1">DUF4829 domain-containing protein</fullName>
    </recommendedName>
</protein>
<dbReference type="AlphaFoldDB" id="A0A095X4J1"/>